<dbReference type="FunFam" id="3.40.50.10810:FF:000030">
    <property type="entry name" value="ATP-dependent DNA helicase DDM1"/>
    <property type="match status" value="1"/>
</dbReference>
<comment type="caution">
    <text evidence="3">The sequence shown here is derived from an EMBL/GenBank/DDBJ whole genome shotgun (WGS) entry which is preliminary data.</text>
</comment>
<dbReference type="Gene3D" id="3.40.50.10810">
    <property type="entry name" value="Tandem AAA-ATPase domain"/>
    <property type="match status" value="1"/>
</dbReference>
<evidence type="ECO:0000313" key="4">
    <source>
        <dbReference type="Proteomes" id="UP000489600"/>
    </source>
</evidence>
<dbReference type="Pfam" id="PF00176">
    <property type="entry name" value="SNF2-rel_dom"/>
    <property type="match status" value="1"/>
</dbReference>
<feature type="compositionally biased region" description="Acidic residues" evidence="1">
    <location>
        <begin position="133"/>
        <end position="144"/>
    </location>
</feature>
<evidence type="ECO:0000313" key="3">
    <source>
        <dbReference type="EMBL" id="VVB18281.1"/>
    </source>
</evidence>
<dbReference type="InterPro" id="IPR014001">
    <property type="entry name" value="Helicase_ATP-bd"/>
</dbReference>
<dbReference type="Proteomes" id="UP000489600">
    <property type="component" value="Unassembled WGS sequence"/>
</dbReference>
<dbReference type="InterPro" id="IPR027417">
    <property type="entry name" value="P-loop_NTPase"/>
</dbReference>
<gene>
    <name evidence="3" type="ORF">ANE_LOCUS28725</name>
</gene>
<evidence type="ECO:0000259" key="2">
    <source>
        <dbReference type="PROSITE" id="PS51192"/>
    </source>
</evidence>
<feature type="region of interest" description="Disordered" evidence="1">
    <location>
        <begin position="124"/>
        <end position="175"/>
    </location>
</feature>
<feature type="region of interest" description="Disordered" evidence="1">
    <location>
        <begin position="1"/>
        <end position="41"/>
    </location>
</feature>
<name>A0A565CXK3_9BRAS</name>
<dbReference type="GO" id="GO:0005524">
    <property type="term" value="F:ATP binding"/>
    <property type="evidence" value="ECO:0007669"/>
    <property type="project" value="InterPro"/>
</dbReference>
<dbReference type="SMART" id="SM00487">
    <property type="entry name" value="DEXDc"/>
    <property type="match status" value="1"/>
</dbReference>
<dbReference type="InterPro" id="IPR038718">
    <property type="entry name" value="SNF2-like_sf"/>
</dbReference>
<feature type="compositionally biased region" description="Basic and acidic residues" evidence="1">
    <location>
        <begin position="17"/>
        <end position="26"/>
    </location>
</feature>
<dbReference type="PROSITE" id="PS51192">
    <property type="entry name" value="HELICASE_ATP_BIND_1"/>
    <property type="match status" value="1"/>
</dbReference>
<organism evidence="3 4">
    <name type="scientific">Arabis nemorensis</name>
    <dbReference type="NCBI Taxonomy" id="586526"/>
    <lineage>
        <taxon>Eukaryota</taxon>
        <taxon>Viridiplantae</taxon>
        <taxon>Streptophyta</taxon>
        <taxon>Embryophyta</taxon>
        <taxon>Tracheophyta</taxon>
        <taxon>Spermatophyta</taxon>
        <taxon>Magnoliopsida</taxon>
        <taxon>eudicotyledons</taxon>
        <taxon>Gunneridae</taxon>
        <taxon>Pentapetalae</taxon>
        <taxon>rosids</taxon>
        <taxon>malvids</taxon>
        <taxon>Brassicales</taxon>
        <taxon>Brassicaceae</taxon>
        <taxon>Arabideae</taxon>
        <taxon>Arabis</taxon>
    </lineage>
</organism>
<dbReference type="InterPro" id="IPR000330">
    <property type="entry name" value="SNF2_N"/>
</dbReference>
<reference evidence="3" key="1">
    <citation type="submission" date="2019-07" db="EMBL/GenBank/DDBJ databases">
        <authorList>
            <person name="Dittberner H."/>
        </authorList>
    </citation>
    <scope>NUCLEOTIDE SEQUENCE [LARGE SCALE GENOMIC DNA]</scope>
</reference>
<sequence length="429" mass="48975">MVTLRSRNVTTALKMASEGKTKKDASVDSPTSVLNEEENCDEKTITAAEEEILLAKNACLISETIAQEEEQLLKIREDEEKANCDVPEEPLEPLTKDKLSKLDELLKTTEVFSEYLLERIEYSTKNGGKPESEKEDPESEIAEPESEKAEPVSENAEPQKSGRGRKRKAAPQYNNTKAKRAVAAMVLRSKEGDETPDSDLTEEERVMKEQRELVPLLTGGKLKSYQLYGVKWLISVWQNGVNGILADQMGLGKTIQTIGFLSHLKEKGVHGPYLVIAPLSTLSNWMNEIARFTPSVNSIIYHGDKKQRDAIRRKHMPKTVGPKFPIVITSYEVAMNDARKNLRQYQWKYVVIDEGHRLKNHKCKLIRELKYLQMENKLLLTGTPLQNNLSELWSLMHFILPDIFTSHDEFLSWFLRNFMAYYDHSSSEE</sequence>
<dbReference type="EMBL" id="CABITT030000008">
    <property type="protein sequence ID" value="VVB18281.1"/>
    <property type="molecule type" value="Genomic_DNA"/>
</dbReference>
<dbReference type="PANTHER" id="PTHR10799">
    <property type="entry name" value="SNF2/RAD54 HELICASE FAMILY"/>
    <property type="match status" value="1"/>
</dbReference>
<feature type="domain" description="Helicase ATP-binding" evidence="2">
    <location>
        <begin position="234"/>
        <end position="402"/>
    </location>
</feature>
<dbReference type="SUPFAM" id="SSF52540">
    <property type="entry name" value="P-loop containing nucleoside triphosphate hydrolases"/>
    <property type="match status" value="1"/>
</dbReference>
<keyword evidence="4" id="KW-1185">Reference proteome</keyword>
<dbReference type="AlphaFoldDB" id="A0A565CXK3"/>
<evidence type="ECO:0000256" key="1">
    <source>
        <dbReference type="SAM" id="MobiDB-lite"/>
    </source>
</evidence>
<accession>A0A565CXK3</accession>
<dbReference type="OrthoDB" id="5857104at2759"/>
<protein>
    <recommendedName>
        <fullName evidence="2">Helicase ATP-binding domain-containing protein</fullName>
    </recommendedName>
</protein>
<feature type="compositionally biased region" description="Polar residues" evidence="1">
    <location>
        <begin position="1"/>
        <end position="11"/>
    </location>
</feature>
<proteinExistence type="predicted"/>